<sequence length="134" mass="15731">MRQRTCMGVEKRREPHRWNDHGYANVLHQVSSQTGRGCNTSRCHPRGFHPHEDRVAQCRTEEEGVGQRRHQWRREVATVFEKVRQYTHLVVKVGNPKAKERVRTPSGGGMRQSFKAKEVSALRRRLPFLKHRAQ</sequence>
<evidence type="ECO:0000256" key="1">
    <source>
        <dbReference type="SAM" id="MobiDB-lite"/>
    </source>
</evidence>
<dbReference type="AlphaFoldDB" id="W4HDX8"/>
<reference evidence="2" key="1">
    <citation type="submission" date="2013-12" db="EMBL/GenBank/DDBJ databases">
        <title>The Genome Sequence of Aphanomyces astaci APO3.</title>
        <authorList>
            <consortium name="The Broad Institute Genomics Platform"/>
            <person name="Russ C."/>
            <person name="Tyler B."/>
            <person name="van West P."/>
            <person name="Dieguez-Uribeondo J."/>
            <person name="Young S.K."/>
            <person name="Zeng Q."/>
            <person name="Gargeya S."/>
            <person name="Fitzgerald M."/>
            <person name="Abouelleil A."/>
            <person name="Alvarado L."/>
            <person name="Chapman S.B."/>
            <person name="Gainer-Dewar J."/>
            <person name="Goldberg J."/>
            <person name="Griggs A."/>
            <person name="Gujja S."/>
            <person name="Hansen M."/>
            <person name="Howarth C."/>
            <person name="Imamovic A."/>
            <person name="Ireland A."/>
            <person name="Larimer J."/>
            <person name="McCowan C."/>
            <person name="Murphy C."/>
            <person name="Pearson M."/>
            <person name="Poon T.W."/>
            <person name="Priest M."/>
            <person name="Roberts A."/>
            <person name="Saif S."/>
            <person name="Shea T."/>
            <person name="Sykes S."/>
            <person name="Wortman J."/>
            <person name="Nusbaum C."/>
            <person name="Birren B."/>
        </authorList>
    </citation>
    <scope>NUCLEOTIDE SEQUENCE [LARGE SCALE GENOMIC DNA]</scope>
    <source>
        <strain evidence="2">APO3</strain>
    </source>
</reference>
<organism evidence="2">
    <name type="scientific">Aphanomyces astaci</name>
    <name type="common">Crayfish plague agent</name>
    <dbReference type="NCBI Taxonomy" id="112090"/>
    <lineage>
        <taxon>Eukaryota</taxon>
        <taxon>Sar</taxon>
        <taxon>Stramenopiles</taxon>
        <taxon>Oomycota</taxon>
        <taxon>Saprolegniomycetes</taxon>
        <taxon>Saprolegniales</taxon>
        <taxon>Verrucalvaceae</taxon>
        <taxon>Aphanomyces</taxon>
    </lineage>
</organism>
<dbReference type="RefSeq" id="XP_009821924.1">
    <property type="nucleotide sequence ID" value="XM_009823622.1"/>
</dbReference>
<name>W4HDX8_APHAT</name>
<gene>
    <name evidence="2" type="ORF">H257_00776</name>
</gene>
<feature type="region of interest" description="Disordered" evidence="1">
    <location>
        <begin position="97"/>
        <end position="117"/>
    </location>
</feature>
<dbReference type="GeneID" id="20802772"/>
<proteinExistence type="predicted"/>
<evidence type="ECO:0000313" key="2">
    <source>
        <dbReference type="EMBL" id="ETV89524.1"/>
    </source>
</evidence>
<dbReference type="VEuPathDB" id="FungiDB:H257_00776"/>
<dbReference type="EMBL" id="KI913114">
    <property type="protein sequence ID" value="ETV89524.1"/>
    <property type="molecule type" value="Genomic_DNA"/>
</dbReference>
<protein>
    <submittedName>
        <fullName evidence="2">Uncharacterized protein</fullName>
    </submittedName>
</protein>
<accession>W4HDX8</accession>